<dbReference type="Gene3D" id="2.60.300.12">
    <property type="entry name" value="HesB-like domain"/>
    <property type="match status" value="1"/>
</dbReference>
<accession>A0A1G8B3L5</accession>
<feature type="domain" description="Core" evidence="2">
    <location>
        <begin position="2"/>
        <end position="105"/>
    </location>
</feature>
<dbReference type="InterPro" id="IPR000361">
    <property type="entry name" value="ATAP_core_dom"/>
</dbReference>
<dbReference type="RefSeq" id="WP_090404579.1">
    <property type="nucleotide sequence ID" value="NZ_CP047050.1"/>
</dbReference>
<gene>
    <name evidence="3" type="ORF">SAMN05421818_101111</name>
</gene>
<evidence type="ECO:0000313" key="4">
    <source>
        <dbReference type="Proteomes" id="UP000243588"/>
    </source>
</evidence>
<dbReference type="OrthoDB" id="9801228at2"/>
<proteinExistence type="inferred from homology"/>
<dbReference type="PANTHER" id="PTHR10072">
    <property type="entry name" value="IRON-SULFUR CLUSTER ASSEMBLY PROTEIN"/>
    <property type="match status" value="1"/>
</dbReference>
<dbReference type="PROSITE" id="PS01152">
    <property type="entry name" value="HESB"/>
    <property type="match status" value="1"/>
</dbReference>
<evidence type="ECO:0000256" key="1">
    <source>
        <dbReference type="ARBA" id="ARBA00006718"/>
    </source>
</evidence>
<dbReference type="InterPro" id="IPR017870">
    <property type="entry name" value="FeS_cluster_insertion_CS"/>
</dbReference>
<reference evidence="4" key="1">
    <citation type="submission" date="2016-10" db="EMBL/GenBank/DDBJ databases">
        <authorList>
            <person name="Varghese N."/>
            <person name="Submissions S."/>
        </authorList>
    </citation>
    <scope>NUCLEOTIDE SEQUENCE [LARGE SCALE GENOMIC DNA]</scope>
    <source>
        <strain evidence="4">DSM 23313</strain>
    </source>
</reference>
<organism evidence="3 4">
    <name type="scientific">Myroides phaeus</name>
    <dbReference type="NCBI Taxonomy" id="702745"/>
    <lineage>
        <taxon>Bacteria</taxon>
        <taxon>Pseudomonadati</taxon>
        <taxon>Bacteroidota</taxon>
        <taxon>Flavobacteriia</taxon>
        <taxon>Flavobacteriales</taxon>
        <taxon>Flavobacteriaceae</taxon>
        <taxon>Myroides</taxon>
    </lineage>
</organism>
<dbReference type="EMBL" id="FNDQ01000001">
    <property type="protein sequence ID" value="SDH27623.1"/>
    <property type="molecule type" value="Genomic_DNA"/>
</dbReference>
<evidence type="ECO:0000313" key="3">
    <source>
        <dbReference type="EMBL" id="SDH27623.1"/>
    </source>
</evidence>
<protein>
    <submittedName>
        <fullName evidence="3">Iron-sulfur cluster assembly protein</fullName>
    </submittedName>
</protein>
<dbReference type="AlphaFoldDB" id="A0A1G8B3L5"/>
<keyword evidence="4" id="KW-1185">Reference proteome</keyword>
<dbReference type="PANTHER" id="PTHR10072:SF41">
    <property type="entry name" value="IRON-SULFUR CLUSTER ASSEMBLY 1 HOMOLOG, MITOCHONDRIAL"/>
    <property type="match status" value="1"/>
</dbReference>
<dbReference type="GO" id="GO:0016226">
    <property type="term" value="P:iron-sulfur cluster assembly"/>
    <property type="evidence" value="ECO:0007669"/>
    <property type="project" value="InterPro"/>
</dbReference>
<dbReference type="InterPro" id="IPR035903">
    <property type="entry name" value="HesB-like_dom_sf"/>
</dbReference>
<dbReference type="Pfam" id="PF01521">
    <property type="entry name" value="Fe-S_biosyn"/>
    <property type="match status" value="1"/>
</dbReference>
<dbReference type="STRING" id="702745.SAMN05421818_101111"/>
<dbReference type="GO" id="GO:0005737">
    <property type="term" value="C:cytoplasm"/>
    <property type="evidence" value="ECO:0007669"/>
    <property type="project" value="TreeGrafter"/>
</dbReference>
<dbReference type="InterPro" id="IPR016092">
    <property type="entry name" value="ATAP"/>
</dbReference>
<dbReference type="Proteomes" id="UP000243588">
    <property type="component" value="Unassembled WGS sequence"/>
</dbReference>
<dbReference type="GO" id="GO:0051537">
    <property type="term" value="F:2 iron, 2 sulfur cluster binding"/>
    <property type="evidence" value="ECO:0007669"/>
    <property type="project" value="TreeGrafter"/>
</dbReference>
<comment type="similarity">
    <text evidence="1">Belongs to the HesB/IscA family.</text>
</comment>
<name>A0A1G8B3L5_9FLAO</name>
<dbReference type="InterPro" id="IPR050322">
    <property type="entry name" value="Fe-S_cluster_asmbl/transfer"/>
</dbReference>
<dbReference type="NCBIfam" id="TIGR00049">
    <property type="entry name" value="iron-sulfur cluster assembly accessory protein"/>
    <property type="match status" value="1"/>
</dbReference>
<evidence type="ECO:0000259" key="2">
    <source>
        <dbReference type="Pfam" id="PF01521"/>
    </source>
</evidence>
<sequence>MIKVSDIASKRVALLMEDEGFDSTVDYVRVGVTSGGCSGLSYQLNFDREVGEDDKVFEDNGVKIAVDKKSFLYLVGTTLEYSGGLNGKGFYFNNPNASRTCGCGESFSL</sequence>
<dbReference type="SUPFAM" id="SSF89360">
    <property type="entry name" value="HesB-like domain"/>
    <property type="match status" value="1"/>
</dbReference>